<organism evidence="1 2">
    <name type="scientific">Mesorhizobium delmotii</name>
    <dbReference type="NCBI Taxonomy" id="1631247"/>
    <lineage>
        <taxon>Bacteria</taxon>
        <taxon>Pseudomonadati</taxon>
        <taxon>Pseudomonadota</taxon>
        <taxon>Alphaproteobacteria</taxon>
        <taxon>Hyphomicrobiales</taxon>
        <taxon>Phyllobacteriaceae</taxon>
        <taxon>Mesorhizobium</taxon>
    </lineage>
</organism>
<gene>
    <name evidence="1" type="ORF">BQ8482_290136</name>
</gene>
<evidence type="ECO:0000313" key="1">
    <source>
        <dbReference type="EMBL" id="SJM32541.1"/>
    </source>
</evidence>
<sequence>MIKLTRSRAATAIPASFKGANLAKKAKILIDLYYSAQGGSMDFDSAAWKPAKGALKKETGGKCAYCEASTETVAHGDVEHFRPKSIYWWLAFCYDNYLFACQLCNQTYKGDNFPVFRTRTLTPAMPVAKPNGPALDQLAVSLTLDAETLTDAHFVALWSPEEAHLVNPYFEDPAPLFAYEVDIANEEIWIRSTGGARADRAVDSATKFLGLNRETLRRDRFTAYAELLVFKEVLNEPALQDATRKMVERHIANLQKQRHPFSGMLRWFAANWGLPGPA</sequence>
<name>A0A2P9AN13_9HYPH</name>
<dbReference type="Proteomes" id="UP000245698">
    <property type="component" value="Unassembled WGS sequence"/>
</dbReference>
<protein>
    <recommendedName>
        <fullName evidence="3">HNH nuclease domain-containing protein</fullName>
    </recommendedName>
</protein>
<evidence type="ECO:0000313" key="2">
    <source>
        <dbReference type="Proteomes" id="UP000245698"/>
    </source>
</evidence>
<reference evidence="2" key="1">
    <citation type="submission" date="2016-12" db="EMBL/GenBank/DDBJ databases">
        <authorList>
            <person name="Brunel B."/>
        </authorList>
    </citation>
    <scope>NUCLEOTIDE SEQUENCE [LARGE SCALE GENOMIC DNA]</scope>
</reference>
<dbReference type="RefSeq" id="WP_123149481.1">
    <property type="nucleotide sequence ID" value="NZ_FUIG01000036.1"/>
</dbReference>
<proteinExistence type="predicted"/>
<dbReference type="EMBL" id="FUIG01000036">
    <property type="protein sequence ID" value="SJM32541.1"/>
    <property type="molecule type" value="Genomic_DNA"/>
</dbReference>
<dbReference type="AlphaFoldDB" id="A0A2P9AN13"/>
<keyword evidence="2" id="KW-1185">Reference proteome</keyword>
<evidence type="ECO:0008006" key="3">
    <source>
        <dbReference type="Google" id="ProtNLM"/>
    </source>
</evidence>
<dbReference type="Gene3D" id="1.10.30.50">
    <property type="match status" value="1"/>
</dbReference>
<accession>A0A2P9AN13</accession>